<feature type="domain" description="Cytochrome C biogenesis protein transmembrane" evidence="7">
    <location>
        <begin position="21"/>
        <end position="234"/>
    </location>
</feature>
<dbReference type="InterPro" id="IPR003834">
    <property type="entry name" value="Cyt_c_assmbl_TM_dom"/>
</dbReference>
<keyword evidence="9" id="KW-1185">Reference proteome</keyword>
<dbReference type="GO" id="GO:0016020">
    <property type="term" value="C:membrane"/>
    <property type="evidence" value="ECO:0007669"/>
    <property type="project" value="UniProtKB-SubCell"/>
</dbReference>
<dbReference type="HOGENOM" id="CLU_053225_2_1_11"/>
<evidence type="ECO:0000313" key="9">
    <source>
        <dbReference type="Proteomes" id="UP000008221"/>
    </source>
</evidence>
<comment type="similarity">
    <text evidence="2">Belongs to the DsbD family.</text>
</comment>
<evidence type="ECO:0000256" key="3">
    <source>
        <dbReference type="ARBA" id="ARBA00022692"/>
    </source>
</evidence>
<dbReference type="AlphaFoldDB" id="A0LRG6"/>
<feature type="transmembrane region" description="Helical" evidence="6">
    <location>
        <begin position="68"/>
        <end position="91"/>
    </location>
</feature>
<dbReference type="EMBL" id="CP000481">
    <property type="protein sequence ID" value="ABK52026.1"/>
    <property type="molecule type" value="Genomic_DNA"/>
</dbReference>
<evidence type="ECO:0000256" key="4">
    <source>
        <dbReference type="ARBA" id="ARBA00022989"/>
    </source>
</evidence>
<evidence type="ECO:0000256" key="1">
    <source>
        <dbReference type="ARBA" id="ARBA00004141"/>
    </source>
</evidence>
<name>A0LRG6_ACIC1</name>
<protein>
    <submittedName>
        <fullName evidence="8">Cytochrome c biogenesis protein, transmembrane region</fullName>
    </submittedName>
</protein>
<comment type="subcellular location">
    <subcellularLocation>
        <location evidence="1">Membrane</location>
        <topology evidence="1">Multi-pass membrane protein</topology>
    </subcellularLocation>
</comment>
<dbReference type="PANTHER" id="PTHR31272:SF4">
    <property type="entry name" value="CYTOCHROME C-TYPE BIOGENESIS PROTEIN HI_1454-RELATED"/>
    <property type="match status" value="1"/>
</dbReference>
<proteinExistence type="inferred from homology"/>
<accession>A0LRG6</accession>
<evidence type="ECO:0000256" key="5">
    <source>
        <dbReference type="ARBA" id="ARBA00023136"/>
    </source>
</evidence>
<dbReference type="PANTHER" id="PTHR31272">
    <property type="entry name" value="CYTOCHROME C-TYPE BIOGENESIS PROTEIN HI_1454-RELATED"/>
    <property type="match status" value="1"/>
</dbReference>
<keyword evidence="4 6" id="KW-1133">Transmembrane helix</keyword>
<keyword evidence="3 6" id="KW-0812">Transmembrane</keyword>
<evidence type="ECO:0000256" key="6">
    <source>
        <dbReference type="SAM" id="Phobius"/>
    </source>
</evidence>
<feature type="transmembrane region" description="Helical" evidence="6">
    <location>
        <begin position="135"/>
        <end position="154"/>
    </location>
</feature>
<feature type="transmembrane region" description="Helical" evidence="6">
    <location>
        <begin position="216"/>
        <end position="237"/>
    </location>
</feature>
<dbReference type="GO" id="GO:0017004">
    <property type="term" value="P:cytochrome complex assembly"/>
    <property type="evidence" value="ECO:0007669"/>
    <property type="project" value="InterPro"/>
</dbReference>
<dbReference type="InParanoid" id="A0LRG6"/>
<gene>
    <name evidence="8" type="ordered locus">Acel_0252</name>
</gene>
<evidence type="ECO:0000256" key="2">
    <source>
        <dbReference type="ARBA" id="ARBA00006143"/>
    </source>
</evidence>
<reference evidence="8 9" key="1">
    <citation type="journal article" date="2009" name="Genome Res.">
        <title>Complete genome of the cellulolytic thermophile Acidothermus cellulolyticus 11B provides insights into its ecophysiological and evolutionary adaptations.</title>
        <authorList>
            <person name="Barabote R.D."/>
            <person name="Xie G."/>
            <person name="Leu D.H."/>
            <person name="Normand P."/>
            <person name="Necsulea A."/>
            <person name="Daubin V."/>
            <person name="Medigue C."/>
            <person name="Adney W.S."/>
            <person name="Xu X.C."/>
            <person name="Lapidus A."/>
            <person name="Parales R.E."/>
            <person name="Detter C."/>
            <person name="Pujic P."/>
            <person name="Bruce D."/>
            <person name="Lavire C."/>
            <person name="Challacombe J.F."/>
            <person name="Brettin T.S."/>
            <person name="Berry A.M."/>
        </authorList>
    </citation>
    <scope>NUCLEOTIDE SEQUENCE [LARGE SCALE GENOMIC DNA]</scope>
    <source>
        <strain evidence="9">ATCC 43068 / DSM 8971 / 11B</strain>
    </source>
</reference>
<feature type="transmembrane region" description="Helical" evidence="6">
    <location>
        <begin position="103"/>
        <end position="123"/>
    </location>
</feature>
<dbReference type="STRING" id="351607.Acel_0252"/>
<dbReference type="eggNOG" id="COG0785">
    <property type="taxonomic scope" value="Bacteria"/>
</dbReference>
<sequence length="255" mass="26072">MTMASIATTFQHTVLSGSLLLAIPVAALAGLVSFLSPCVVPLVPGYLAYVTGMSGAELGDGSVRKSRMLAGSALFVVGFSIALTLGGALFGYVGSTLAAHRDVVYRVLGVVVIVFGCVFLGLFPGLQREIRIHRLPAAGLAAAPIVGFAFGVGWTPCLGPTLGAVQALALAGSSASQGALLTFVYCLGLGIPFILVAIGFRRALGALAVVRRHQRLVSTVGGVMLLLVGFLLVSGLWNVVVGALQHLVTGYTAPL</sequence>
<dbReference type="InterPro" id="IPR051790">
    <property type="entry name" value="Cytochrome_c-biogenesis_DsbD"/>
</dbReference>
<evidence type="ECO:0000313" key="8">
    <source>
        <dbReference type="EMBL" id="ABK52026.1"/>
    </source>
</evidence>
<dbReference type="Pfam" id="PF02683">
    <property type="entry name" value="DsbD_TM"/>
    <property type="match status" value="1"/>
</dbReference>
<dbReference type="KEGG" id="ace:Acel_0252"/>
<dbReference type="Proteomes" id="UP000008221">
    <property type="component" value="Chromosome"/>
</dbReference>
<organism evidence="8 9">
    <name type="scientific">Acidothermus cellulolyticus (strain ATCC 43068 / DSM 8971 / 11B)</name>
    <dbReference type="NCBI Taxonomy" id="351607"/>
    <lineage>
        <taxon>Bacteria</taxon>
        <taxon>Bacillati</taxon>
        <taxon>Actinomycetota</taxon>
        <taxon>Actinomycetes</taxon>
        <taxon>Acidothermales</taxon>
        <taxon>Acidothermaceae</taxon>
        <taxon>Acidothermus</taxon>
    </lineage>
</organism>
<evidence type="ECO:0000259" key="7">
    <source>
        <dbReference type="Pfam" id="PF02683"/>
    </source>
</evidence>
<feature type="transmembrane region" description="Helical" evidence="6">
    <location>
        <begin position="180"/>
        <end position="204"/>
    </location>
</feature>
<keyword evidence="5 6" id="KW-0472">Membrane</keyword>
<feature type="transmembrane region" description="Helical" evidence="6">
    <location>
        <begin position="20"/>
        <end position="47"/>
    </location>
</feature>